<dbReference type="Gene3D" id="2.30.40.10">
    <property type="entry name" value="Urease, subunit C, domain 1"/>
    <property type="match status" value="1"/>
</dbReference>
<dbReference type="SUPFAM" id="SSF51338">
    <property type="entry name" value="Composite domain of metallo-dependent hydrolases"/>
    <property type="match status" value="1"/>
</dbReference>
<accession>A0ABT1AZW9</accession>
<dbReference type="InterPro" id="IPR032466">
    <property type="entry name" value="Metal_Hydrolase"/>
</dbReference>
<dbReference type="NCBIfam" id="NF006560">
    <property type="entry name" value="PRK09061.1"/>
    <property type="match status" value="1"/>
</dbReference>
<organism evidence="1 2">
    <name type="scientific">Robiginitalea marina</name>
    <dbReference type="NCBI Taxonomy" id="2954105"/>
    <lineage>
        <taxon>Bacteria</taxon>
        <taxon>Pseudomonadati</taxon>
        <taxon>Bacteroidota</taxon>
        <taxon>Flavobacteriia</taxon>
        <taxon>Flavobacteriales</taxon>
        <taxon>Flavobacteriaceae</taxon>
        <taxon>Robiginitalea</taxon>
    </lineage>
</organism>
<gene>
    <name evidence="1" type="ORF">NG653_12070</name>
</gene>
<keyword evidence="2" id="KW-1185">Reference proteome</keyword>
<comment type="caution">
    <text evidence="1">The sequence shown here is derived from an EMBL/GenBank/DDBJ whole genome shotgun (WGS) entry which is preliminary data.</text>
</comment>
<dbReference type="InterPro" id="IPR023100">
    <property type="entry name" value="D-aminoacylase_insert_dom_sf"/>
</dbReference>
<name>A0ABT1AZW9_9FLAO</name>
<protein>
    <submittedName>
        <fullName evidence="1">Amidohydrolase family protein</fullName>
    </submittedName>
</protein>
<dbReference type="Proteomes" id="UP001206312">
    <property type="component" value="Unassembled WGS sequence"/>
</dbReference>
<reference evidence="1 2" key="1">
    <citation type="submission" date="2022-06" db="EMBL/GenBank/DDBJ databases">
        <authorList>
            <person name="Xuan X."/>
        </authorList>
    </citation>
    <scope>NUCLEOTIDE SEQUENCE [LARGE SCALE GENOMIC DNA]</scope>
    <source>
        <strain evidence="1 2">2V75</strain>
    </source>
</reference>
<dbReference type="RefSeq" id="WP_252741967.1">
    <property type="nucleotide sequence ID" value="NZ_JAMXIB010000010.1"/>
</dbReference>
<dbReference type="Gene3D" id="3.30.1490.130">
    <property type="entry name" value="D-aminoacylase. Domain 3"/>
    <property type="match status" value="1"/>
</dbReference>
<dbReference type="InterPro" id="IPR011059">
    <property type="entry name" value="Metal-dep_hydrolase_composite"/>
</dbReference>
<dbReference type="SUPFAM" id="SSF51556">
    <property type="entry name" value="Metallo-dependent hydrolases"/>
    <property type="match status" value="1"/>
</dbReference>
<dbReference type="PANTHER" id="PTHR11647:SF1">
    <property type="entry name" value="COLLAPSIN RESPONSE MEDIATOR PROTEIN"/>
    <property type="match status" value="1"/>
</dbReference>
<dbReference type="EMBL" id="JAMXIB010000010">
    <property type="protein sequence ID" value="MCO5725596.1"/>
    <property type="molecule type" value="Genomic_DNA"/>
</dbReference>
<dbReference type="Gene3D" id="3.20.20.140">
    <property type="entry name" value="Metal-dependent hydrolases"/>
    <property type="match status" value="1"/>
</dbReference>
<proteinExistence type="predicted"/>
<sequence>MEKNRLLRLIVFTLVFCQAASGQQHVEYDLVLAGGRVMDPETRLDAIRNVGIIGNRIAQVSSEPLKGKEIVDVSGLVVAPGFIDLHIHGRDNLEQQYQLHDGVTTALELEWGIENLKAWYASRESRALINYGASVCWPYERFKSLSKYREEVDAINRASLRGESSITLMTNTILPAAGEPITGEEMRQTLANIRASLEEGGIGIGVPIGYLPESNPSELFRVYQLAGELQAPIFTHTRYPNILAIQEALANAVLTGAPLHLVHINSMALGNIQVSLDMVAAAQQKGLDITTEVYPYTAASTGLQSAMFDAGWQERLGIGYGDLQWVATGERLTQQTFDTYRKEGGIVIIHMMKPEWIRTGIAAPGVMIASDGMPYAKLAHPRTAGTFARVLGKYVREENVIDLMGALEKMTLLPAIRLEGIAPMMRFKGRIQAGADADITIFNPGTIRDKATFEGGLAFSEGVEYVLVNGTFVLKNGREVSGTYPGQPVYGRYKQ</sequence>
<dbReference type="PANTHER" id="PTHR11647">
    <property type="entry name" value="HYDRANTOINASE/DIHYDROPYRIMIDINASE FAMILY MEMBER"/>
    <property type="match status" value="1"/>
</dbReference>
<evidence type="ECO:0000313" key="1">
    <source>
        <dbReference type="EMBL" id="MCO5725596.1"/>
    </source>
</evidence>
<evidence type="ECO:0000313" key="2">
    <source>
        <dbReference type="Proteomes" id="UP001206312"/>
    </source>
</evidence>
<dbReference type="InterPro" id="IPR050378">
    <property type="entry name" value="Metallo-dep_Hydrolases_sf"/>
</dbReference>